<dbReference type="PANTHER" id="PTHR10291:SF0">
    <property type="entry name" value="DEHYDRODOLICHYL DIPHOSPHATE SYNTHASE 2"/>
    <property type="match status" value="1"/>
</dbReference>
<accession>A0A9Q1K7S3</accession>
<comment type="caution">
    <text evidence="4">The sequence shown here is derived from an EMBL/GenBank/DDBJ whole genome shotgun (WGS) entry which is preliminary data.</text>
</comment>
<dbReference type="CDD" id="cd00475">
    <property type="entry name" value="Cis_IPPS"/>
    <property type="match status" value="1"/>
</dbReference>
<evidence type="ECO:0000313" key="5">
    <source>
        <dbReference type="Proteomes" id="UP001153076"/>
    </source>
</evidence>
<dbReference type="Pfam" id="PF01255">
    <property type="entry name" value="Prenyltransf"/>
    <property type="match status" value="1"/>
</dbReference>
<comment type="cofactor">
    <cofactor evidence="1">
        <name>Mg(2+)</name>
        <dbReference type="ChEBI" id="CHEBI:18420"/>
    </cofactor>
</comment>
<dbReference type="Gene3D" id="3.40.1180.10">
    <property type="entry name" value="Decaprenyl diphosphate synthase-like"/>
    <property type="match status" value="1"/>
</dbReference>
<name>A0A9Q1K7S3_9CARY</name>
<dbReference type="PANTHER" id="PTHR10291">
    <property type="entry name" value="DEHYDRODOLICHYL DIPHOSPHATE SYNTHASE FAMILY MEMBER"/>
    <property type="match status" value="1"/>
</dbReference>
<dbReference type="GO" id="GO:0016094">
    <property type="term" value="P:polyprenol biosynthetic process"/>
    <property type="evidence" value="ECO:0007669"/>
    <property type="project" value="TreeGrafter"/>
</dbReference>
<dbReference type="AlphaFoldDB" id="A0A9Q1K7S3"/>
<dbReference type="EC" id="2.5.1.-" evidence="3"/>
<dbReference type="GO" id="GO:0009570">
    <property type="term" value="C:chloroplast stroma"/>
    <property type="evidence" value="ECO:0007669"/>
    <property type="project" value="TreeGrafter"/>
</dbReference>
<dbReference type="OrthoDB" id="4173905at2759"/>
<dbReference type="Proteomes" id="UP001153076">
    <property type="component" value="Unassembled WGS sequence"/>
</dbReference>
<dbReference type="EMBL" id="JAKOGI010000275">
    <property type="protein sequence ID" value="KAJ8437928.1"/>
    <property type="molecule type" value="Genomic_DNA"/>
</dbReference>
<keyword evidence="5" id="KW-1185">Reference proteome</keyword>
<reference evidence="4" key="1">
    <citation type="submission" date="2022-04" db="EMBL/GenBank/DDBJ databases">
        <title>Carnegiea gigantea Genome sequencing and assembly v2.</title>
        <authorList>
            <person name="Copetti D."/>
            <person name="Sanderson M.J."/>
            <person name="Burquez A."/>
            <person name="Wojciechowski M.F."/>
        </authorList>
    </citation>
    <scope>NUCLEOTIDE SEQUENCE</scope>
    <source>
        <strain evidence="4">SGP5-SGP5p</strain>
        <tissue evidence="4">Aerial part</tissue>
    </source>
</reference>
<evidence type="ECO:0000256" key="2">
    <source>
        <dbReference type="ARBA" id="ARBA00022679"/>
    </source>
</evidence>
<organism evidence="4 5">
    <name type="scientific">Carnegiea gigantea</name>
    <dbReference type="NCBI Taxonomy" id="171969"/>
    <lineage>
        <taxon>Eukaryota</taxon>
        <taxon>Viridiplantae</taxon>
        <taxon>Streptophyta</taxon>
        <taxon>Embryophyta</taxon>
        <taxon>Tracheophyta</taxon>
        <taxon>Spermatophyta</taxon>
        <taxon>Magnoliopsida</taxon>
        <taxon>eudicotyledons</taxon>
        <taxon>Gunneridae</taxon>
        <taxon>Pentapetalae</taxon>
        <taxon>Caryophyllales</taxon>
        <taxon>Cactineae</taxon>
        <taxon>Cactaceae</taxon>
        <taxon>Cactoideae</taxon>
        <taxon>Echinocereeae</taxon>
        <taxon>Carnegiea</taxon>
    </lineage>
</organism>
<dbReference type="PROSITE" id="PS01066">
    <property type="entry name" value="UPP_SYNTHASE"/>
    <property type="match status" value="1"/>
</dbReference>
<dbReference type="SUPFAM" id="SSF64005">
    <property type="entry name" value="Undecaprenyl diphosphate synthase"/>
    <property type="match status" value="1"/>
</dbReference>
<evidence type="ECO:0000313" key="4">
    <source>
        <dbReference type="EMBL" id="KAJ8437928.1"/>
    </source>
</evidence>
<proteinExistence type="inferred from homology"/>
<dbReference type="GO" id="GO:0009409">
    <property type="term" value="P:response to cold"/>
    <property type="evidence" value="ECO:0007669"/>
    <property type="project" value="TreeGrafter"/>
</dbReference>
<dbReference type="InterPro" id="IPR036424">
    <property type="entry name" value="UPP_synth-like_sf"/>
</dbReference>
<dbReference type="InterPro" id="IPR018520">
    <property type="entry name" value="UPP_synth-like_CS"/>
</dbReference>
<dbReference type="InterPro" id="IPR001441">
    <property type="entry name" value="UPP_synth-like"/>
</dbReference>
<evidence type="ECO:0000256" key="1">
    <source>
        <dbReference type="ARBA" id="ARBA00001946"/>
    </source>
</evidence>
<gene>
    <name evidence="4" type="ORF">Cgig2_031444</name>
</gene>
<evidence type="ECO:0000256" key="3">
    <source>
        <dbReference type="RuleBase" id="RU363018"/>
    </source>
</evidence>
<dbReference type="HAMAP" id="MF_01139">
    <property type="entry name" value="ISPT"/>
    <property type="match status" value="1"/>
</dbReference>
<sequence>MSSLQIPTITTTSFSLLKHHPQPHGKPTNYYPLFLPHHPSCTSPPLARSLSKLQNPRLAAETSSTAEETAVALPEGLRPELMPQHVAVITDGNGRWARQRGLPRSVGHLAGGEVDFIMSLLEKGLQSETERFVSVTKQHHSHHLQSYRIWHNNNTNLNKDKIWVVIAVCMNREGIRVSMIGDLLKLPTSIQKWVAQVEEKTKDNTKVHLIVAVSYSGKYDITKACRSIAQKVKDGLIQVEDVNEELIERELETKCTQFPHPDLLIRTSGELRISNFLLWQLAYTELFFSRALWPDVGEEDFAEALRSFQQRNRRFGGRDLHGSSEK</sequence>
<protein>
    <recommendedName>
        <fullName evidence="3">Alkyl transferase</fullName>
        <ecNumber evidence="3">2.5.1.-</ecNumber>
    </recommendedName>
</protein>
<comment type="similarity">
    <text evidence="3">Belongs to the UPP synthase family.</text>
</comment>
<dbReference type="GO" id="GO:0045547">
    <property type="term" value="F:ditrans,polycis-polyprenyl diphosphate synthase [(2E,6E)-farnesyl diphosphate specific] activity"/>
    <property type="evidence" value="ECO:0007669"/>
    <property type="project" value="TreeGrafter"/>
</dbReference>
<dbReference type="NCBIfam" id="TIGR00055">
    <property type="entry name" value="uppS"/>
    <property type="match status" value="1"/>
</dbReference>
<dbReference type="GO" id="GO:0009668">
    <property type="term" value="P:plastid membrane organization"/>
    <property type="evidence" value="ECO:0007669"/>
    <property type="project" value="TreeGrafter"/>
</dbReference>
<keyword evidence="2 3" id="KW-0808">Transferase</keyword>